<evidence type="ECO:0000313" key="3">
    <source>
        <dbReference type="Proteomes" id="UP001186944"/>
    </source>
</evidence>
<feature type="compositionally biased region" description="Low complexity" evidence="1">
    <location>
        <begin position="331"/>
        <end position="341"/>
    </location>
</feature>
<proteinExistence type="predicted"/>
<feature type="compositionally biased region" description="Polar residues" evidence="1">
    <location>
        <begin position="313"/>
        <end position="325"/>
    </location>
</feature>
<feature type="compositionally biased region" description="Basic and acidic residues" evidence="1">
    <location>
        <begin position="296"/>
        <end position="305"/>
    </location>
</feature>
<comment type="caution">
    <text evidence="2">The sequence shown here is derived from an EMBL/GenBank/DDBJ whole genome shotgun (WGS) entry which is preliminary data.</text>
</comment>
<dbReference type="Proteomes" id="UP001186944">
    <property type="component" value="Unassembled WGS sequence"/>
</dbReference>
<protein>
    <submittedName>
        <fullName evidence="2">Uncharacterized protein</fullName>
    </submittedName>
</protein>
<feature type="compositionally biased region" description="Basic residues" evidence="1">
    <location>
        <begin position="223"/>
        <end position="234"/>
    </location>
</feature>
<sequence>MEDCSWEFNAPQYHDFRNHRDDDDVESYFDVDHENGIANEYPDPEPGGNDIWDQKSDQSVVGQKNKPDSPKGSSNQHNKGVNDEGVHTPTPGNRRLTRSMCATPVNDKGLPEATEPTPSGKVTEEKEEYHSAPGTPESTQSTAGREDTKAKPISKVPRNLCTDLDEWKRKRAGCKRVYPNGTKSQPIKPVTSIGDASKSTDQSSRSRAGERHERNNSTEKVSVKHTRSASLRRAHSIERLNQAQRGRTLGVKSPVNNELSHKNHRRSGSNVPIKRAESIEKLNTPRTRSQSLKRTHSTDSEENRTSKAARITRSASVRSLDTSAGQRPRSDSASSVRSNVSEGKSDGPTYKMPKLTIPSTPTFMK</sequence>
<accession>A0AA88XN37</accession>
<keyword evidence="3" id="KW-1185">Reference proteome</keyword>
<feature type="region of interest" description="Disordered" evidence="1">
    <location>
        <begin position="1"/>
        <end position="365"/>
    </location>
</feature>
<dbReference type="AlphaFoldDB" id="A0AA88XN37"/>
<feature type="compositionally biased region" description="Polar residues" evidence="1">
    <location>
        <begin position="197"/>
        <end position="206"/>
    </location>
</feature>
<feature type="compositionally biased region" description="Basic and acidic residues" evidence="1">
    <location>
        <begin position="207"/>
        <end position="217"/>
    </location>
</feature>
<dbReference type="EMBL" id="VSWD01000012">
    <property type="protein sequence ID" value="KAK3085863.1"/>
    <property type="molecule type" value="Genomic_DNA"/>
</dbReference>
<evidence type="ECO:0000256" key="1">
    <source>
        <dbReference type="SAM" id="MobiDB-lite"/>
    </source>
</evidence>
<evidence type="ECO:0000313" key="2">
    <source>
        <dbReference type="EMBL" id="KAK3085863.1"/>
    </source>
</evidence>
<name>A0AA88XN37_PINIB</name>
<reference evidence="2" key="1">
    <citation type="submission" date="2019-08" db="EMBL/GenBank/DDBJ databases">
        <title>The improved chromosome-level genome for the pearl oyster Pinctada fucata martensii using PacBio sequencing and Hi-C.</title>
        <authorList>
            <person name="Zheng Z."/>
        </authorList>
    </citation>
    <scope>NUCLEOTIDE SEQUENCE</scope>
    <source>
        <strain evidence="2">ZZ-2019</strain>
        <tissue evidence="2">Adductor muscle</tissue>
    </source>
</reference>
<gene>
    <name evidence="2" type="ORF">FSP39_009803</name>
</gene>
<organism evidence="2 3">
    <name type="scientific">Pinctada imbricata</name>
    <name type="common">Atlantic pearl-oyster</name>
    <name type="synonym">Pinctada martensii</name>
    <dbReference type="NCBI Taxonomy" id="66713"/>
    <lineage>
        <taxon>Eukaryota</taxon>
        <taxon>Metazoa</taxon>
        <taxon>Spiralia</taxon>
        <taxon>Lophotrochozoa</taxon>
        <taxon>Mollusca</taxon>
        <taxon>Bivalvia</taxon>
        <taxon>Autobranchia</taxon>
        <taxon>Pteriomorphia</taxon>
        <taxon>Pterioida</taxon>
        <taxon>Pterioidea</taxon>
        <taxon>Pteriidae</taxon>
        <taxon>Pinctada</taxon>
    </lineage>
</organism>